<dbReference type="OrthoDB" id="5962029at2759"/>
<dbReference type="EMBL" id="VTPC01090155">
    <property type="protein sequence ID" value="KAF2884579.1"/>
    <property type="molecule type" value="Genomic_DNA"/>
</dbReference>
<evidence type="ECO:0000313" key="2">
    <source>
        <dbReference type="Proteomes" id="UP000801492"/>
    </source>
</evidence>
<dbReference type="AlphaFoldDB" id="A0A8K0G3K1"/>
<accession>A0A8K0G3K1</accession>
<evidence type="ECO:0000313" key="1">
    <source>
        <dbReference type="EMBL" id="KAF2884579.1"/>
    </source>
</evidence>
<dbReference type="PANTHER" id="PTHR35450:SF2">
    <property type="entry name" value="REVERSE TRANSCRIPTASE DOMAIN-CONTAINING PROTEIN"/>
    <property type="match status" value="1"/>
</dbReference>
<organism evidence="1 2">
    <name type="scientific">Ignelater luminosus</name>
    <name type="common">Cucubano</name>
    <name type="synonym">Pyrophorus luminosus</name>
    <dbReference type="NCBI Taxonomy" id="2038154"/>
    <lineage>
        <taxon>Eukaryota</taxon>
        <taxon>Metazoa</taxon>
        <taxon>Ecdysozoa</taxon>
        <taxon>Arthropoda</taxon>
        <taxon>Hexapoda</taxon>
        <taxon>Insecta</taxon>
        <taxon>Pterygota</taxon>
        <taxon>Neoptera</taxon>
        <taxon>Endopterygota</taxon>
        <taxon>Coleoptera</taxon>
        <taxon>Polyphaga</taxon>
        <taxon>Elateriformia</taxon>
        <taxon>Elateroidea</taxon>
        <taxon>Elateridae</taxon>
        <taxon>Agrypninae</taxon>
        <taxon>Pyrophorini</taxon>
        <taxon>Ignelater</taxon>
    </lineage>
</organism>
<reference evidence="1" key="1">
    <citation type="submission" date="2019-08" db="EMBL/GenBank/DDBJ databases">
        <title>The genome of the North American firefly Photinus pyralis.</title>
        <authorList>
            <consortium name="Photinus pyralis genome working group"/>
            <person name="Fallon T.R."/>
            <person name="Sander Lower S.E."/>
            <person name="Weng J.-K."/>
        </authorList>
    </citation>
    <scope>NUCLEOTIDE SEQUENCE</scope>
    <source>
        <strain evidence="1">TRF0915ILg1</strain>
        <tissue evidence="1">Whole body</tissue>
    </source>
</reference>
<proteinExistence type="predicted"/>
<name>A0A8K0G3K1_IGNLU</name>
<dbReference type="PANTHER" id="PTHR35450">
    <property type="entry name" value="REVERSE TRANSCRIPTASE DOMAIN-CONTAINING PROTEIN"/>
    <property type="match status" value="1"/>
</dbReference>
<keyword evidence="2" id="KW-1185">Reference proteome</keyword>
<dbReference type="Proteomes" id="UP000801492">
    <property type="component" value="Unassembled WGS sequence"/>
</dbReference>
<comment type="caution">
    <text evidence="1">The sequence shown here is derived from an EMBL/GenBank/DDBJ whole genome shotgun (WGS) entry which is preliminary data.</text>
</comment>
<sequence>MNETRGIEETQVKDRLRREYIRRQYSFGVVNWKIKELENIDRQTRKMLTTYKMHHPKADVDRLYTSRKDGGRGLMQNDKYVGSMKIARRISEEIQIEERGNETEENNTSGLCEEHEETTEHIIAGCTILAKHEYIKRHDQVCRNLHYNICKEYGIEVGKKWYEHKPQPTDREIRANKPDIVIKLKKENKCLIIDVAVPGDRRVKEKEAEKVLKCKELTLETQRMWNCRTKVIPVVIGALGTITNSFKNYIKESLNINSPKVYRKTYYLARRTY</sequence>
<gene>
    <name evidence="1" type="ORF">ILUMI_21582</name>
</gene>
<evidence type="ECO:0008006" key="3">
    <source>
        <dbReference type="Google" id="ProtNLM"/>
    </source>
</evidence>
<protein>
    <recommendedName>
        <fullName evidence="3">Reverse transcriptase</fullName>
    </recommendedName>
</protein>